<proteinExistence type="inferred from homology"/>
<dbReference type="SMART" id="SM00854">
    <property type="entry name" value="PGA_cap"/>
    <property type="match status" value="1"/>
</dbReference>
<dbReference type="EMBL" id="CAEZYU010000006">
    <property type="protein sequence ID" value="CAB4729739.1"/>
    <property type="molecule type" value="Genomic_DNA"/>
</dbReference>
<feature type="domain" description="Capsule synthesis protein CapA" evidence="3">
    <location>
        <begin position="84"/>
        <end position="326"/>
    </location>
</feature>
<comment type="similarity">
    <text evidence="1">Belongs to the CapA family.</text>
</comment>
<dbReference type="SUPFAM" id="SSF56300">
    <property type="entry name" value="Metallo-dependent phosphatases"/>
    <property type="match status" value="1"/>
</dbReference>
<evidence type="ECO:0000313" key="4">
    <source>
        <dbReference type="EMBL" id="CAB4729739.1"/>
    </source>
</evidence>
<dbReference type="PANTHER" id="PTHR33393:SF13">
    <property type="entry name" value="PGA BIOSYNTHESIS PROTEIN CAPA"/>
    <property type="match status" value="1"/>
</dbReference>
<dbReference type="InterPro" id="IPR019079">
    <property type="entry name" value="Capsule_synth_CapA"/>
</dbReference>
<dbReference type="CDD" id="cd07381">
    <property type="entry name" value="MPP_CapA"/>
    <property type="match status" value="1"/>
</dbReference>
<evidence type="ECO:0000259" key="3">
    <source>
        <dbReference type="SMART" id="SM00854"/>
    </source>
</evidence>
<evidence type="ECO:0000256" key="2">
    <source>
        <dbReference type="SAM" id="MobiDB-lite"/>
    </source>
</evidence>
<name>A0A6J6S5H3_9ZZZZ</name>
<dbReference type="Gene3D" id="3.60.21.10">
    <property type="match status" value="1"/>
</dbReference>
<accession>A0A6J6S5H3</accession>
<feature type="region of interest" description="Disordered" evidence="2">
    <location>
        <begin position="388"/>
        <end position="410"/>
    </location>
</feature>
<protein>
    <submittedName>
        <fullName evidence="4">Unannotated protein</fullName>
    </submittedName>
</protein>
<sequence>MVPKWIRPSGTLESLMTRTRQVIAGIIGVIALFSVGCSGSDSELKSSDTNSTESTTDPSSTAETTKTTAQPKELAPLGSGEAVTIAFAGDASFEGLSTSVVSNTTGLLSAIEPVMSAADISMVNVETAVGTGGTAVNKEFTFQVPAEALDSLDAAGVDVVTMANNHGMDFGKEGFADTLRIKSEGKMPIIGIGKDDTEAYAPYIKEVNGQRIGIIAANDIYPSSMVTWWTAAPGVPGIASAEEAYQEQLAQAVRDLRPTVNTLAVYLHFGTEKETCPNARQKELVDLMISAGADIVVGTHAHRLQGIGYQGDQLVAFGLSNFIFKAPSAAGNASGVLVVTATGRRIDGYDWKPVQIQNLVPVPLSGAAATAGVAAMDALQSCAGLSPTATGPGFEDSAASSSPTTTKKGK</sequence>
<organism evidence="4">
    <name type="scientific">freshwater metagenome</name>
    <dbReference type="NCBI Taxonomy" id="449393"/>
    <lineage>
        <taxon>unclassified sequences</taxon>
        <taxon>metagenomes</taxon>
        <taxon>ecological metagenomes</taxon>
    </lineage>
</organism>
<dbReference type="AlphaFoldDB" id="A0A6J6S5H3"/>
<dbReference type="PANTHER" id="PTHR33393">
    <property type="entry name" value="POLYGLUTAMINE SYNTHESIS ACCESSORY PROTEIN RV0574C-RELATED"/>
    <property type="match status" value="1"/>
</dbReference>
<evidence type="ECO:0000256" key="1">
    <source>
        <dbReference type="ARBA" id="ARBA00005662"/>
    </source>
</evidence>
<dbReference type="InterPro" id="IPR029052">
    <property type="entry name" value="Metallo-depent_PP-like"/>
</dbReference>
<dbReference type="Pfam" id="PF09587">
    <property type="entry name" value="PGA_cap"/>
    <property type="match status" value="1"/>
</dbReference>
<feature type="region of interest" description="Disordered" evidence="2">
    <location>
        <begin position="41"/>
        <end position="75"/>
    </location>
</feature>
<reference evidence="4" key="1">
    <citation type="submission" date="2020-05" db="EMBL/GenBank/DDBJ databases">
        <authorList>
            <person name="Chiriac C."/>
            <person name="Salcher M."/>
            <person name="Ghai R."/>
            <person name="Kavagutti S V."/>
        </authorList>
    </citation>
    <scope>NUCLEOTIDE SEQUENCE</scope>
</reference>
<gene>
    <name evidence="4" type="ORF">UFOPK2766_00231</name>
</gene>
<feature type="compositionally biased region" description="Low complexity" evidence="2">
    <location>
        <begin position="47"/>
        <end position="69"/>
    </location>
</feature>
<dbReference type="InterPro" id="IPR052169">
    <property type="entry name" value="CW_Biosynth-Accessory"/>
</dbReference>